<dbReference type="RefSeq" id="WP_344524874.1">
    <property type="nucleotide sequence ID" value="NZ_BAAAPE010000002.1"/>
</dbReference>
<accession>A0ABN2VNQ1</accession>
<evidence type="ECO:0000313" key="4">
    <source>
        <dbReference type="Proteomes" id="UP001500016"/>
    </source>
</evidence>
<proteinExistence type="predicted"/>
<gene>
    <name evidence="3" type="ORF">GCM10009801_12580</name>
</gene>
<feature type="compositionally biased region" description="Low complexity" evidence="1">
    <location>
        <begin position="250"/>
        <end position="266"/>
    </location>
</feature>
<comment type="caution">
    <text evidence="3">The sequence shown here is derived from an EMBL/GenBank/DDBJ whole genome shotgun (WGS) entry which is preliminary data.</text>
</comment>
<feature type="region of interest" description="Disordered" evidence="1">
    <location>
        <begin position="219"/>
        <end position="320"/>
    </location>
</feature>
<dbReference type="PROSITE" id="PS50231">
    <property type="entry name" value="RICIN_B_LECTIN"/>
    <property type="match status" value="1"/>
</dbReference>
<evidence type="ECO:0000313" key="3">
    <source>
        <dbReference type="EMBL" id="GAA2066322.1"/>
    </source>
</evidence>
<dbReference type="Gene3D" id="2.80.10.50">
    <property type="match status" value="1"/>
</dbReference>
<organism evidence="3 4">
    <name type="scientific">Streptomyces albiaxialis</name>
    <dbReference type="NCBI Taxonomy" id="329523"/>
    <lineage>
        <taxon>Bacteria</taxon>
        <taxon>Bacillati</taxon>
        <taxon>Actinomycetota</taxon>
        <taxon>Actinomycetes</taxon>
        <taxon>Kitasatosporales</taxon>
        <taxon>Streptomycetaceae</taxon>
        <taxon>Streptomyces</taxon>
    </lineage>
</organism>
<keyword evidence="4" id="KW-1185">Reference proteome</keyword>
<evidence type="ECO:0000256" key="1">
    <source>
        <dbReference type="SAM" id="MobiDB-lite"/>
    </source>
</evidence>
<protein>
    <recommendedName>
        <fullName evidence="2">Ricin B lectin domain-containing protein</fullName>
    </recommendedName>
</protein>
<dbReference type="Pfam" id="PF14200">
    <property type="entry name" value="RicinB_lectin_2"/>
    <property type="match status" value="1"/>
</dbReference>
<sequence>MNRGDDADESTGTSTPFAVIISGDGSASIDGEPVPVVPGEPLDAAVLDTLHGYARSRDAAVTATITDPSVDHVTVVEVQPDGSSTMLEQVREEEPPAEAPALLPEPPSGNAPGAGLGAGLGSVSGGGSGASGGASGSGGGSGGGAGSGSGAGLGRPRMPSLSLPAVRVRNPLRKKGGGGSSQSDDEYEGPGLLERPMVVGGVAIGVVTLVIGSLVAVASAGSGDDGPKNGAADSTGEKGDHRLKTPKPGTVTPSPSDRSSPPVRGSSDAEKDRSDKDSEDSKGPKDSGDEDGHGSGDEPKPKPGGDKPKPPPDKGSPKSVDALGAVLVKNARYGTCLDLPGLGKGQPDGKVQDDYACDGSPGGNQTWAVKKSAEAKGKGGRNLYTIRNVKDGLCLDLPYYDAAPSHTPVTEFHCDSTNNDNQLWGLYKRPDGSYWIRNHKSHGMCLDLARTNEKAKNVDLLIVPCKVRDDHEWQFVKG</sequence>
<dbReference type="SUPFAM" id="SSF50370">
    <property type="entry name" value="Ricin B-like lectins"/>
    <property type="match status" value="1"/>
</dbReference>
<dbReference type="Proteomes" id="UP001500016">
    <property type="component" value="Unassembled WGS sequence"/>
</dbReference>
<feature type="compositionally biased region" description="Basic and acidic residues" evidence="1">
    <location>
        <begin position="267"/>
        <end position="316"/>
    </location>
</feature>
<feature type="compositionally biased region" description="Gly residues" evidence="1">
    <location>
        <begin position="112"/>
        <end position="153"/>
    </location>
</feature>
<feature type="region of interest" description="Disordered" evidence="1">
    <location>
        <begin position="83"/>
        <end position="192"/>
    </location>
</feature>
<feature type="domain" description="Ricin B lectin" evidence="2">
    <location>
        <begin position="324"/>
        <end position="476"/>
    </location>
</feature>
<dbReference type="InterPro" id="IPR000772">
    <property type="entry name" value="Ricin_B_lectin"/>
</dbReference>
<dbReference type="InterPro" id="IPR035992">
    <property type="entry name" value="Ricin_B-like_lectins"/>
</dbReference>
<evidence type="ECO:0000259" key="2">
    <source>
        <dbReference type="SMART" id="SM00458"/>
    </source>
</evidence>
<dbReference type="CDD" id="cd00161">
    <property type="entry name" value="beta-trefoil_Ricin-like"/>
    <property type="match status" value="1"/>
</dbReference>
<dbReference type="SMART" id="SM00458">
    <property type="entry name" value="RICIN"/>
    <property type="match status" value="1"/>
</dbReference>
<dbReference type="EMBL" id="BAAAPE010000002">
    <property type="protein sequence ID" value="GAA2066322.1"/>
    <property type="molecule type" value="Genomic_DNA"/>
</dbReference>
<name>A0ABN2VNQ1_9ACTN</name>
<reference evidence="3 4" key="1">
    <citation type="journal article" date="2019" name="Int. J. Syst. Evol. Microbiol.">
        <title>The Global Catalogue of Microorganisms (GCM) 10K type strain sequencing project: providing services to taxonomists for standard genome sequencing and annotation.</title>
        <authorList>
            <consortium name="The Broad Institute Genomics Platform"/>
            <consortium name="The Broad Institute Genome Sequencing Center for Infectious Disease"/>
            <person name="Wu L."/>
            <person name="Ma J."/>
        </authorList>
    </citation>
    <scope>NUCLEOTIDE SEQUENCE [LARGE SCALE GENOMIC DNA]</scope>
    <source>
        <strain evidence="3 4">JCM 15478</strain>
    </source>
</reference>